<accession>A0A9D1ZJH2</accession>
<dbReference type="Gene3D" id="3.40.50.2000">
    <property type="entry name" value="Glycogen Phosphorylase B"/>
    <property type="match status" value="1"/>
</dbReference>
<gene>
    <name evidence="2" type="ORF">H9820_00325</name>
</gene>
<comment type="caution">
    <text evidence="2">The sequence shown here is derived from an EMBL/GenBank/DDBJ whole genome shotgun (WGS) entry which is preliminary data.</text>
</comment>
<dbReference type="Proteomes" id="UP000824013">
    <property type="component" value="Unassembled WGS sequence"/>
</dbReference>
<protein>
    <submittedName>
        <fullName evidence="2">UDP-N-acetylglucosamine--N-acetylmuramyl-(Pentapeptide) pyrophosphoryl-undecaprenol N-acetylglucosamine transferase</fullName>
    </submittedName>
</protein>
<evidence type="ECO:0000313" key="3">
    <source>
        <dbReference type="Proteomes" id="UP000824013"/>
    </source>
</evidence>
<evidence type="ECO:0000313" key="2">
    <source>
        <dbReference type="EMBL" id="HIY91372.1"/>
    </source>
</evidence>
<reference evidence="2" key="1">
    <citation type="journal article" date="2021" name="PeerJ">
        <title>Extensive microbial diversity within the chicken gut microbiome revealed by metagenomics and culture.</title>
        <authorList>
            <person name="Gilroy R."/>
            <person name="Ravi A."/>
            <person name="Getino M."/>
            <person name="Pursley I."/>
            <person name="Horton D.L."/>
            <person name="Alikhan N.F."/>
            <person name="Baker D."/>
            <person name="Gharbi K."/>
            <person name="Hall N."/>
            <person name="Watson M."/>
            <person name="Adriaenssens E.M."/>
            <person name="Foster-Nyarko E."/>
            <person name="Jarju S."/>
            <person name="Secka A."/>
            <person name="Antonio M."/>
            <person name="Oren A."/>
            <person name="Chaudhuri R.R."/>
            <person name="La Ragione R."/>
            <person name="Hildebrand F."/>
            <person name="Pallen M.J."/>
        </authorList>
    </citation>
    <scope>NUCLEOTIDE SEQUENCE</scope>
    <source>
        <strain evidence="2">3204</strain>
    </source>
</reference>
<proteinExistence type="predicted"/>
<dbReference type="Pfam" id="PF04101">
    <property type="entry name" value="Glyco_tran_28_C"/>
    <property type="match status" value="1"/>
</dbReference>
<dbReference type="EMBL" id="DXCM01000003">
    <property type="protein sequence ID" value="HIY91372.1"/>
    <property type="molecule type" value="Genomic_DNA"/>
</dbReference>
<dbReference type="SUPFAM" id="SSF53756">
    <property type="entry name" value="UDP-Glycosyltransferase/glycogen phosphorylase"/>
    <property type="match status" value="1"/>
</dbReference>
<dbReference type="GO" id="GO:0016758">
    <property type="term" value="F:hexosyltransferase activity"/>
    <property type="evidence" value="ECO:0007669"/>
    <property type="project" value="InterPro"/>
</dbReference>
<keyword evidence="2" id="KW-0808">Transferase</keyword>
<organism evidence="2 3">
    <name type="scientific">Candidatus Companilactobacillus pullicola</name>
    <dbReference type="NCBI Taxonomy" id="2838523"/>
    <lineage>
        <taxon>Bacteria</taxon>
        <taxon>Bacillati</taxon>
        <taxon>Bacillota</taxon>
        <taxon>Bacilli</taxon>
        <taxon>Lactobacillales</taxon>
        <taxon>Lactobacillaceae</taxon>
        <taxon>Companilactobacillus</taxon>
    </lineage>
</organism>
<sequence length="69" mass="7487">TKNALSVSNVGAAKLIPESDLTPDSLFQEVNEIMSSESIQKEMSEKSKKIGVPDAADRLIKILTDLVNK</sequence>
<dbReference type="InterPro" id="IPR007235">
    <property type="entry name" value="Glyco_trans_28_C"/>
</dbReference>
<reference evidence="2" key="2">
    <citation type="submission" date="2021-04" db="EMBL/GenBank/DDBJ databases">
        <authorList>
            <person name="Gilroy R."/>
        </authorList>
    </citation>
    <scope>NUCLEOTIDE SEQUENCE</scope>
    <source>
        <strain evidence="2">3204</strain>
    </source>
</reference>
<evidence type="ECO:0000259" key="1">
    <source>
        <dbReference type="Pfam" id="PF04101"/>
    </source>
</evidence>
<name>A0A9D1ZJH2_9LACO</name>
<dbReference type="AlphaFoldDB" id="A0A9D1ZJH2"/>
<feature type="non-terminal residue" evidence="2">
    <location>
        <position position="1"/>
    </location>
</feature>
<feature type="domain" description="Glycosyl transferase family 28 C-terminal" evidence="1">
    <location>
        <begin position="2"/>
        <end position="59"/>
    </location>
</feature>